<evidence type="ECO:0000313" key="7">
    <source>
        <dbReference type="Proteomes" id="UP000283765"/>
    </source>
</evidence>
<organism evidence="6 7">
    <name type="scientific">Agathobacter rectalis</name>
    <dbReference type="NCBI Taxonomy" id="39491"/>
    <lineage>
        <taxon>Bacteria</taxon>
        <taxon>Bacillati</taxon>
        <taxon>Bacillota</taxon>
        <taxon>Clostridia</taxon>
        <taxon>Lachnospirales</taxon>
        <taxon>Lachnospiraceae</taxon>
        <taxon>Agathobacter</taxon>
    </lineage>
</organism>
<dbReference type="Pfam" id="PF01420">
    <property type="entry name" value="Methylase_S"/>
    <property type="match status" value="1"/>
</dbReference>
<proteinExistence type="inferred from homology"/>
<dbReference type="InterPro" id="IPR051212">
    <property type="entry name" value="Type-I_RE_S_subunit"/>
</dbReference>
<dbReference type="Gene3D" id="3.90.220.20">
    <property type="entry name" value="DNA methylase specificity domains"/>
    <property type="match status" value="1"/>
</dbReference>
<feature type="domain" description="Type I restriction modification DNA specificity" evidence="5">
    <location>
        <begin position="6"/>
        <end position="164"/>
    </location>
</feature>
<dbReference type="PANTHER" id="PTHR43140:SF1">
    <property type="entry name" value="TYPE I RESTRICTION ENZYME ECOKI SPECIFICITY SUBUNIT"/>
    <property type="match status" value="1"/>
</dbReference>
<comment type="subunit">
    <text evidence="4">The methyltransferase is composed of M and S polypeptides.</text>
</comment>
<dbReference type="InterPro" id="IPR000055">
    <property type="entry name" value="Restrct_endonuc_typeI_TRD"/>
</dbReference>
<keyword evidence="3" id="KW-0238">DNA-binding</keyword>
<sequence>MANFRNGKGHEKDIVADGRYIVVNSKFISTSGQVKKFSNKQICPLFTDDILMVMSDLPNGRALAKCYLVEADDRYTLNQRIGALSVKKHNVVDTKYLFYILNRNEQLLRYDNGVDQTNLKKNDILSIRIPVPAMDVQKQIVEVLDRFDAICNDLSIGLPAEIEARQIQYEYYLDKLLTFEKMAS</sequence>
<dbReference type="PANTHER" id="PTHR43140">
    <property type="entry name" value="TYPE-1 RESTRICTION ENZYME ECOKI SPECIFICITY PROTEIN"/>
    <property type="match status" value="1"/>
</dbReference>
<name>A0A412RDU8_9FIRM</name>
<accession>A0A412RDU8</accession>
<dbReference type="EMBL" id="QRXR01000044">
    <property type="protein sequence ID" value="RGU19214.1"/>
    <property type="molecule type" value="Genomic_DNA"/>
</dbReference>
<dbReference type="AlphaFoldDB" id="A0A412RDU8"/>
<comment type="similarity">
    <text evidence="1">Belongs to the type-I restriction system S methylase family.</text>
</comment>
<evidence type="ECO:0000313" key="6">
    <source>
        <dbReference type="EMBL" id="RGU19214.1"/>
    </source>
</evidence>
<protein>
    <recommendedName>
        <fullName evidence="5">Type I restriction modification DNA specificity domain-containing protein</fullName>
    </recommendedName>
</protein>
<evidence type="ECO:0000256" key="1">
    <source>
        <dbReference type="ARBA" id="ARBA00010923"/>
    </source>
</evidence>
<dbReference type="GO" id="GO:0003677">
    <property type="term" value="F:DNA binding"/>
    <property type="evidence" value="ECO:0007669"/>
    <property type="project" value="UniProtKB-KW"/>
</dbReference>
<dbReference type="Proteomes" id="UP000283765">
    <property type="component" value="Unassembled WGS sequence"/>
</dbReference>
<keyword evidence="2" id="KW-0680">Restriction system</keyword>
<evidence type="ECO:0000259" key="5">
    <source>
        <dbReference type="Pfam" id="PF01420"/>
    </source>
</evidence>
<evidence type="ECO:0000256" key="4">
    <source>
        <dbReference type="ARBA" id="ARBA00038652"/>
    </source>
</evidence>
<evidence type="ECO:0000256" key="2">
    <source>
        <dbReference type="ARBA" id="ARBA00022747"/>
    </source>
</evidence>
<gene>
    <name evidence="6" type="ORF">DWW89_16065</name>
</gene>
<evidence type="ECO:0000256" key="3">
    <source>
        <dbReference type="ARBA" id="ARBA00023125"/>
    </source>
</evidence>
<dbReference type="InterPro" id="IPR044946">
    <property type="entry name" value="Restrct_endonuc_typeI_TRD_sf"/>
</dbReference>
<dbReference type="GO" id="GO:0009307">
    <property type="term" value="P:DNA restriction-modification system"/>
    <property type="evidence" value="ECO:0007669"/>
    <property type="project" value="UniProtKB-KW"/>
</dbReference>
<dbReference type="SUPFAM" id="SSF116734">
    <property type="entry name" value="DNA methylase specificity domain"/>
    <property type="match status" value="1"/>
</dbReference>
<reference evidence="6 7" key="1">
    <citation type="submission" date="2018-08" db="EMBL/GenBank/DDBJ databases">
        <title>A genome reference for cultivated species of the human gut microbiota.</title>
        <authorList>
            <person name="Zou Y."/>
            <person name="Xue W."/>
            <person name="Luo G."/>
        </authorList>
    </citation>
    <scope>NUCLEOTIDE SEQUENCE [LARGE SCALE GENOMIC DNA]</scope>
    <source>
        <strain evidence="6 7">AF17-27</strain>
    </source>
</reference>
<comment type="caution">
    <text evidence="6">The sequence shown here is derived from an EMBL/GenBank/DDBJ whole genome shotgun (WGS) entry which is preliminary data.</text>
</comment>